<dbReference type="Gene3D" id="2.40.10.170">
    <property type="match status" value="1"/>
</dbReference>
<evidence type="ECO:0000259" key="1">
    <source>
        <dbReference type="SMART" id="SM01058"/>
    </source>
</evidence>
<organism evidence="3 4">
    <name type="scientific">Thomasclavelia ramosa</name>
    <dbReference type="NCBI Taxonomy" id="1547"/>
    <lineage>
        <taxon>Bacteria</taxon>
        <taxon>Bacillati</taxon>
        <taxon>Bacillota</taxon>
        <taxon>Erysipelotrichia</taxon>
        <taxon>Erysipelotrichales</taxon>
        <taxon>Coprobacillaceae</taxon>
        <taxon>Thomasclavelia</taxon>
    </lineage>
</organism>
<dbReference type="GeneID" id="64197118"/>
<dbReference type="InterPro" id="IPR036101">
    <property type="entry name" value="CarD-like/TRCF_RID_sf"/>
</dbReference>
<dbReference type="EMBL" id="QUSL01000003">
    <property type="protein sequence ID" value="RGD86855.1"/>
    <property type="molecule type" value="Genomic_DNA"/>
</dbReference>
<reference evidence="2" key="2">
    <citation type="submission" date="2023-01" db="EMBL/GenBank/DDBJ databases">
        <title>Human gut microbiome strain richness.</title>
        <authorList>
            <person name="Chen-Liaw A."/>
        </authorList>
    </citation>
    <scope>NUCLEOTIDE SEQUENCE</scope>
    <source>
        <strain evidence="2">1001217st2_G6_1001217B_191108</strain>
    </source>
</reference>
<dbReference type="InterPro" id="IPR052531">
    <property type="entry name" value="CarD-like_regulator"/>
</dbReference>
<dbReference type="PANTHER" id="PTHR38447">
    <property type="entry name" value="TRANSCRIPTION FACTOR YDEB-RELATED"/>
    <property type="match status" value="1"/>
</dbReference>
<dbReference type="AlphaFoldDB" id="A0A3E3EG16"/>
<protein>
    <submittedName>
        <fullName evidence="2 3">Transcriptional regulator</fullName>
    </submittedName>
</protein>
<dbReference type="Gene3D" id="1.20.58.1290">
    <property type="entry name" value="CarD-like, C-terminal domain"/>
    <property type="match status" value="1"/>
</dbReference>
<sequence>MYKIGDTVLYGREGVCKIKDIVTRKLNNIDKQYYFLTPLDDHITILVPTDNEEALSKMRKVLSKKDIYELIKTMPDNETIWINDKNIRKQKYNDIINHGNHEQLVKLTKTLYLNKQKQEKAGKKFHVQDQHFLQTAEKMLYDEFCHTLNLKPEQILPFILETLKEN</sequence>
<dbReference type="RefSeq" id="WP_003534992.1">
    <property type="nucleotide sequence ID" value="NZ_BAABXX010000001.1"/>
</dbReference>
<dbReference type="PANTHER" id="PTHR38447:SF1">
    <property type="entry name" value="RNA POLYMERASE-BINDING TRANSCRIPTION FACTOR CARD"/>
    <property type="match status" value="1"/>
</dbReference>
<evidence type="ECO:0000313" key="4">
    <source>
        <dbReference type="Proteomes" id="UP000261032"/>
    </source>
</evidence>
<dbReference type="GO" id="GO:0009303">
    <property type="term" value="P:rRNA transcription"/>
    <property type="evidence" value="ECO:0007669"/>
    <property type="project" value="TreeGrafter"/>
</dbReference>
<dbReference type="InterPro" id="IPR042215">
    <property type="entry name" value="CarD-like_C"/>
</dbReference>
<dbReference type="Proteomes" id="UP001211987">
    <property type="component" value="Unassembled WGS sequence"/>
</dbReference>
<dbReference type="SMART" id="SM01058">
    <property type="entry name" value="CarD_TRCF"/>
    <property type="match status" value="1"/>
</dbReference>
<name>A0A3E3EG16_9FIRM</name>
<dbReference type="EMBL" id="JAQLKE010000002">
    <property type="protein sequence ID" value="MDB7082545.1"/>
    <property type="molecule type" value="Genomic_DNA"/>
</dbReference>
<feature type="domain" description="CarD-like/TRCF RNAP-interacting" evidence="1">
    <location>
        <begin position="1"/>
        <end position="112"/>
    </location>
</feature>
<dbReference type="Proteomes" id="UP000261032">
    <property type="component" value="Unassembled WGS sequence"/>
</dbReference>
<dbReference type="InterPro" id="IPR003711">
    <property type="entry name" value="CarD-like/TRCF_RID"/>
</dbReference>
<gene>
    <name evidence="3" type="ORF">DXB93_03320</name>
    <name evidence="2" type="ORF">PM738_01920</name>
</gene>
<reference evidence="3 4" key="1">
    <citation type="submission" date="2018-08" db="EMBL/GenBank/DDBJ databases">
        <title>A genome reference for cultivated species of the human gut microbiota.</title>
        <authorList>
            <person name="Zou Y."/>
            <person name="Xue W."/>
            <person name="Luo G."/>
        </authorList>
    </citation>
    <scope>NUCLEOTIDE SEQUENCE [LARGE SCALE GENOMIC DNA]</scope>
    <source>
        <strain evidence="3 4">OM06-4</strain>
    </source>
</reference>
<evidence type="ECO:0000313" key="2">
    <source>
        <dbReference type="EMBL" id="MDB7082545.1"/>
    </source>
</evidence>
<dbReference type="SUPFAM" id="SSF141259">
    <property type="entry name" value="CarD-like"/>
    <property type="match status" value="1"/>
</dbReference>
<accession>A0A3E3EG16</accession>
<proteinExistence type="predicted"/>
<dbReference type="Pfam" id="PF02559">
    <property type="entry name" value="CarD_TRCF_RID"/>
    <property type="match status" value="1"/>
</dbReference>
<comment type="caution">
    <text evidence="3">The sequence shown here is derived from an EMBL/GenBank/DDBJ whole genome shotgun (WGS) entry which is preliminary data.</text>
</comment>
<evidence type="ECO:0000313" key="3">
    <source>
        <dbReference type="EMBL" id="RGD86855.1"/>
    </source>
</evidence>